<name>A0A2N5DTW7_9GAMM</name>
<dbReference type="OrthoDB" id="7060343at2"/>
<dbReference type="RefSeq" id="WP_101818536.1">
    <property type="nucleotide sequence ID" value="NZ_PJZF01000044.1"/>
</dbReference>
<feature type="coiled-coil region" evidence="1">
    <location>
        <begin position="314"/>
        <end position="372"/>
    </location>
</feature>
<proteinExistence type="predicted"/>
<evidence type="ECO:0000256" key="1">
    <source>
        <dbReference type="SAM" id="Coils"/>
    </source>
</evidence>
<keyword evidence="3" id="KW-1185">Reference proteome</keyword>
<sequence>MPSPDFDRNENGRYATHGLSATDFLKVFRRIRKTQRDNRQRARRTLTPAMMRNKDLEKFLELGKKKDGTLFTPEDMKRFIQSRKGHRNQFNSDVAGITYAQLVAQSTKIDVKRANNSVDDGSGIKKAMFIRLQHNTAFVKVEASDISIDDHHMVRVRFEEWDRYVEDVGDEKASLATLARQLAAGRVSFDCDCGRHQYWYRYMATAGNYALKPPAEYAFPKVRNPDLTGVACKHVVHTMTRFQSMTWQRQLGQQLKKAADQVAFGDDKTKTTKTFTDQEQKALARNRNVQTDHEKVRAEFARYQAAQKAMAKKQETSKDEIERLRKQAARARNATAKKAAALKLALARNKQLEQERDDAKKLVAEQLRLKKEGFKDAMKLTGMTDKQAEE</sequence>
<accession>A0A2N5DTW7</accession>
<evidence type="ECO:0000313" key="3">
    <source>
        <dbReference type="Proteomes" id="UP000234240"/>
    </source>
</evidence>
<gene>
    <name evidence="2" type="ORF">CYR55_22505</name>
</gene>
<dbReference type="Proteomes" id="UP000234240">
    <property type="component" value="Unassembled WGS sequence"/>
</dbReference>
<keyword evidence="1" id="KW-0175">Coiled coil</keyword>
<organism evidence="2 3">
    <name type="scientific">Chimaeribacter californicus</name>
    <dbReference type="NCBI Taxonomy" id="2060067"/>
    <lineage>
        <taxon>Bacteria</taxon>
        <taxon>Pseudomonadati</taxon>
        <taxon>Pseudomonadota</taxon>
        <taxon>Gammaproteobacteria</taxon>
        <taxon>Enterobacterales</taxon>
        <taxon>Yersiniaceae</taxon>
        <taxon>Chimaeribacter</taxon>
    </lineage>
</organism>
<evidence type="ECO:0000313" key="2">
    <source>
        <dbReference type="EMBL" id="PLR30022.1"/>
    </source>
</evidence>
<comment type="caution">
    <text evidence="2">The sequence shown here is derived from an EMBL/GenBank/DDBJ whole genome shotgun (WGS) entry which is preliminary data.</text>
</comment>
<protein>
    <submittedName>
        <fullName evidence="2">Phage tail protein</fullName>
    </submittedName>
</protein>
<dbReference type="EMBL" id="PJZF01000044">
    <property type="protein sequence ID" value="PLR30022.1"/>
    <property type="molecule type" value="Genomic_DNA"/>
</dbReference>
<dbReference type="AlphaFoldDB" id="A0A2N5DTW7"/>
<feature type="non-terminal residue" evidence="2">
    <location>
        <position position="390"/>
    </location>
</feature>
<reference evidence="2 3" key="1">
    <citation type="submission" date="2017-12" db="EMBL/GenBank/DDBJ databases">
        <title>Characterization of six clinical isolates of Enterochimera gen. nov., a novel genus of the Yersiniaciae family and the three species Enterochimera arupensis sp. nov., Enterochimera coloradensis sp. nov, and Enterochimera californica sp. nov.</title>
        <authorList>
            <person name="Rossi A."/>
            <person name="Fisher M."/>
        </authorList>
    </citation>
    <scope>NUCLEOTIDE SEQUENCE [LARGE SCALE GENOMIC DNA]</scope>
    <source>
        <strain evidence="3">2015-Iso6</strain>
    </source>
</reference>